<protein>
    <recommendedName>
        <fullName evidence="2">USP domain-containing protein</fullName>
    </recommendedName>
</protein>
<evidence type="ECO:0000259" key="2">
    <source>
        <dbReference type="PROSITE" id="PS50235"/>
    </source>
</evidence>
<feature type="domain" description="USP" evidence="2">
    <location>
        <begin position="540"/>
        <end position="885"/>
    </location>
</feature>
<dbReference type="PROSITE" id="PS00972">
    <property type="entry name" value="USP_1"/>
    <property type="match status" value="1"/>
</dbReference>
<dbReference type="InterPro" id="IPR038765">
    <property type="entry name" value="Papain-like_cys_pep_sf"/>
</dbReference>
<dbReference type="EMBL" id="RRYP01001811">
    <property type="protein sequence ID" value="TNV85471.1"/>
    <property type="molecule type" value="Genomic_DNA"/>
</dbReference>
<feature type="compositionally biased region" description="Gly residues" evidence="1">
    <location>
        <begin position="993"/>
        <end position="1022"/>
    </location>
</feature>
<evidence type="ECO:0000313" key="3">
    <source>
        <dbReference type="EMBL" id="TNV85471.1"/>
    </source>
</evidence>
<dbReference type="PROSITE" id="PS50235">
    <property type="entry name" value="USP_3"/>
    <property type="match status" value="1"/>
</dbReference>
<gene>
    <name evidence="3" type="ORF">FGO68_gene12743</name>
</gene>
<dbReference type="Pfam" id="PF00443">
    <property type="entry name" value="UCH"/>
    <property type="match status" value="1"/>
</dbReference>
<dbReference type="GO" id="GO:0005829">
    <property type="term" value="C:cytosol"/>
    <property type="evidence" value="ECO:0007669"/>
    <property type="project" value="TreeGrafter"/>
</dbReference>
<dbReference type="AlphaFoldDB" id="A0A8J8P115"/>
<dbReference type="GO" id="GO:0005634">
    <property type="term" value="C:nucleus"/>
    <property type="evidence" value="ECO:0007669"/>
    <property type="project" value="TreeGrafter"/>
</dbReference>
<feature type="compositionally biased region" description="Basic and acidic residues" evidence="1">
    <location>
        <begin position="895"/>
        <end position="927"/>
    </location>
</feature>
<keyword evidence="4" id="KW-1185">Reference proteome</keyword>
<dbReference type="OrthoDB" id="299653at2759"/>
<feature type="region of interest" description="Disordered" evidence="1">
    <location>
        <begin position="887"/>
        <end position="930"/>
    </location>
</feature>
<name>A0A8J8P115_HALGN</name>
<organism evidence="3 4">
    <name type="scientific">Halteria grandinella</name>
    <dbReference type="NCBI Taxonomy" id="5974"/>
    <lineage>
        <taxon>Eukaryota</taxon>
        <taxon>Sar</taxon>
        <taxon>Alveolata</taxon>
        <taxon>Ciliophora</taxon>
        <taxon>Intramacronucleata</taxon>
        <taxon>Spirotrichea</taxon>
        <taxon>Stichotrichia</taxon>
        <taxon>Sporadotrichida</taxon>
        <taxon>Halteriidae</taxon>
        <taxon>Halteria</taxon>
    </lineage>
</organism>
<sequence length="1022" mass="116738">MEQLYSRLFGQLSLALPEPTQGAQLVQIYSMFLGKVLDQKPAEAIASVFQSCLSLAFDTFYTIQAPHGIIYFKRVIKIIIAKLLASNKIGDDTKCEVVKECLTQTKWPEVENIEKNLEQVRRQMHLVIVARYLGGCDNQAIQVIVKSAMQKILTNKIMQGVFIDEKYQEIDRQLLIRSNIKALTPNATKYTPTSGVDIVRVLNQWFDELNAKPSGDQKSTKAFRNLISIMAQLGNLQTTGNSLAIQFMIKGLTLMANAPKAKFQLDKLFLFFDAYSGLNDQVISAMITSCLTYINQQENQKATEVKTDDFGMVIVEEKKVHNWQAKLIQRLLKLPLSSTVTVILLQLFNAHRSYMIQQRTAHLQLLVHMMSDSVSNLTSKLIKSLSPIMRLNCLKLLRFFLLGYRMQPSYFLDYCDSRYLQVLENCKLQISLLPDVSTDELRFIQSLIDFLTTCMAVYSGHPEKYGEIQDRIGEIIYDSQGRLVLPAEADIERSKGDESLWIAIDQQDSLQNFESRVAIAEPMKGQEQKEEVKVLNKRRKGLMNLGNTCYMNSVLQALYQIKDFRDDLLCIDESLILLTKNPELEESGQQNAVPLQQKIKSGLFQLQRLFMQLSEHSVRNQIAPRQFKALALPDFFRQNGGYEQHDSQEFVNMFLDKIDRELKQSTELENLTQKYIEGSLFSQIQCQTCQNVSERKEPFVDLGLSFDCSLNLLRTTSDAKVSVQSLLESHFNDVLFEGPDNRYHCEICQSHVDLAIKKIRLHQVPPQLILTLNRFYFDPATLQKKKILTPVEVKNNLQVPYLLEDGKTIPLEYELQSVVIHAGTNANFGHYYTIAKDDFTGEENTKWRIYNDSTVTEIEQGISYLETLQRKFVNDTPYMLFYKRKEAGPQTSADTEMKEELLNQSEEKKEDVDMKEEQKESQPKQEPRTIAPHLLKWIEQDNKDFLQEQNQSSSRSQKDFNQEFFRQLQRSMRASAKNIDDDAQQQLQQMRRFGGGGGGGDFGGPSSGAGGFFGGGGGHAGF</sequence>
<accession>A0A8J8P115</accession>
<evidence type="ECO:0000313" key="4">
    <source>
        <dbReference type="Proteomes" id="UP000785679"/>
    </source>
</evidence>
<dbReference type="InterPro" id="IPR050164">
    <property type="entry name" value="Peptidase_C19"/>
</dbReference>
<dbReference type="PROSITE" id="PS00973">
    <property type="entry name" value="USP_2"/>
    <property type="match status" value="1"/>
</dbReference>
<dbReference type="PANTHER" id="PTHR24006">
    <property type="entry name" value="UBIQUITIN CARBOXYL-TERMINAL HYDROLASE"/>
    <property type="match status" value="1"/>
</dbReference>
<dbReference type="Proteomes" id="UP000785679">
    <property type="component" value="Unassembled WGS sequence"/>
</dbReference>
<feature type="region of interest" description="Disordered" evidence="1">
    <location>
        <begin position="991"/>
        <end position="1022"/>
    </location>
</feature>
<proteinExistence type="predicted"/>
<dbReference type="GO" id="GO:0016579">
    <property type="term" value="P:protein deubiquitination"/>
    <property type="evidence" value="ECO:0007669"/>
    <property type="project" value="InterPro"/>
</dbReference>
<dbReference type="SUPFAM" id="SSF54001">
    <property type="entry name" value="Cysteine proteinases"/>
    <property type="match status" value="1"/>
</dbReference>
<dbReference type="Gene3D" id="3.90.70.10">
    <property type="entry name" value="Cysteine proteinases"/>
    <property type="match status" value="1"/>
</dbReference>
<comment type="caution">
    <text evidence="3">The sequence shown here is derived from an EMBL/GenBank/DDBJ whole genome shotgun (WGS) entry which is preliminary data.</text>
</comment>
<dbReference type="GO" id="GO:0004843">
    <property type="term" value="F:cysteine-type deubiquitinase activity"/>
    <property type="evidence" value="ECO:0007669"/>
    <property type="project" value="InterPro"/>
</dbReference>
<evidence type="ECO:0000256" key="1">
    <source>
        <dbReference type="SAM" id="MobiDB-lite"/>
    </source>
</evidence>
<dbReference type="InterPro" id="IPR028889">
    <property type="entry name" value="USP"/>
</dbReference>
<reference evidence="3" key="1">
    <citation type="submission" date="2019-06" db="EMBL/GenBank/DDBJ databases">
        <authorList>
            <person name="Zheng W."/>
        </authorList>
    </citation>
    <scope>NUCLEOTIDE SEQUENCE</scope>
    <source>
        <strain evidence="3">QDHG01</strain>
    </source>
</reference>
<dbReference type="InterPro" id="IPR001394">
    <property type="entry name" value="Peptidase_C19_UCH"/>
</dbReference>
<dbReference type="InterPro" id="IPR018200">
    <property type="entry name" value="USP_CS"/>
</dbReference>